<keyword evidence="8" id="KW-0175">Coiled coil</keyword>
<dbReference type="EMBL" id="SIDB01000002">
    <property type="protein sequence ID" value="KAI3435680.1"/>
    <property type="molecule type" value="Genomic_DNA"/>
</dbReference>
<dbReference type="GO" id="GO:0051082">
    <property type="term" value="F:unfolded protein binding"/>
    <property type="evidence" value="ECO:0007669"/>
    <property type="project" value="TreeGrafter"/>
</dbReference>
<evidence type="ECO:0000256" key="3">
    <source>
        <dbReference type="ARBA" id="ARBA00011738"/>
    </source>
</evidence>
<dbReference type="PANTHER" id="PTHR21237:SF40">
    <property type="entry name" value="CELL CYCLE AND APOPTOSIS REGULATOR PROTEIN 2"/>
    <property type="match status" value="1"/>
</dbReference>
<reference evidence="10" key="1">
    <citation type="journal article" date="2019" name="Plant J.">
        <title>Chlorella vulgaris genome assembly and annotation reveals the molecular basis for metabolic acclimation to high light conditions.</title>
        <authorList>
            <person name="Cecchin M."/>
            <person name="Marcolungo L."/>
            <person name="Rossato M."/>
            <person name="Girolomoni L."/>
            <person name="Cosentino E."/>
            <person name="Cuine S."/>
            <person name="Li-Beisson Y."/>
            <person name="Delledonne M."/>
            <person name="Ballottari M."/>
        </authorList>
    </citation>
    <scope>NUCLEOTIDE SEQUENCE</scope>
    <source>
        <strain evidence="10">211/11P</strain>
    </source>
</reference>
<dbReference type="HAMAP" id="MF_01151">
    <property type="entry name" value="GrpE"/>
    <property type="match status" value="1"/>
</dbReference>
<evidence type="ECO:0000313" key="11">
    <source>
        <dbReference type="Proteomes" id="UP001055712"/>
    </source>
</evidence>
<reference evidence="10" key="2">
    <citation type="submission" date="2020-11" db="EMBL/GenBank/DDBJ databases">
        <authorList>
            <person name="Cecchin M."/>
            <person name="Marcolungo L."/>
            <person name="Rossato M."/>
            <person name="Girolomoni L."/>
            <person name="Cosentino E."/>
            <person name="Cuine S."/>
            <person name="Li-Beisson Y."/>
            <person name="Delledonne M."/>
            <person name="Ballottari M."/>
        </authorList>
    </citation>
    <scope>NUCLEOTIDE SEQUENCE</scope>
    <source>
        <strain evidence="10">211/11P</strain>
        <tissue evidence="10">Whole cell</tissue>
    </source>
</reference>
<evidence type="ECO:0000256" key="9">
    <source>
        <dbReference type="SAM" id="MobiDB-lite"/>
    </source>
</evidence>
<evidence type="ECO:0000256" key="4">
    <source>
        <dbReference type="ARBA" id="ARBA00022490"/>
    </source>
</evidence>
<accession>A0A9D4TVI4</accession>
<evidence type="ECO:0000256" key="7">
    <source>
        <dbReference type="RuleBase" id="RU004478"/>
    </source>
</evidence>
<dbReference type="GO" id="GO:0042803">
    <property type="term" value="F:protein homodimerization activity"/>
    <property type="evidence" value="ECO:0007669"/>
    <property type="project" value="InterPro"/>
</dbReference>
<dbReference type="GO" id="GO:0005737">
    <property type="term" value="C:cytoplasm"/>
    <property type="evidence" value="ECO:0007669"/>
    <property type="project" value="UniProtKB-SubCell"/>
</dbReference>
<evidence type="ECO:0000256" key="2">
    <source>
        <dbReference type="ARBA" id="ARBA00009054"/>
    </source>
</evidence>
<dbReference type="SUPFAM" id="SSF51064">
    <property type="entry name" value="Head domain of nucleotide exchange factor GrpE"/>
    <property type="match status" value="1"/>
</dbReference>
<dbReference type="AlphaFoldDB" id="A0A9D4TVI4"/>
<evidence type="ECO:0000256" key="6">
    <source>
        <dbReference type="ARBA" id="ARBA00023186"/>
    </source>
</evidence>
<dbReference type="CDD" id="cd00446">
    <property type="entry name" value="GrpE"/>
    <property type="match status" value="1"/>
</dbReference>
<keyword evidence="11" id="KW-1185">Reference proteome</keyword>
<organism evidence="10 11">
    <name type="scientific">Chlorella vulgaris</name>
    <name type="common">Green alga</name>
    <dbReference type="NCBI Taxonomy" id="3077"/>
    <lineage>
        <taxon>Eukaryota</taxon>
        <taxon>Viridiplantae</taxon>
        <taxon>Chlorophyta</taxon>
        <taxon>core chlorophytes</taxon>
        <taxon>Trebouxiophyceae</taxon>
        <taxon>Chlorellales</taxon>
        <taxon>Chlorellaceae</taxon>
        <taxon>Chlorella clade</taxon>
        <taxon>Chlorella</taxon>
    </lineage>
</organism>
<dbReference type="GO" id="GO:0051087">
    <property type="term" value="F:protein-folding chaperone binding"/>
    <property type="evidence" value="ECO:0007669"/>
    <property type="project" value="InterPro"/>
</dbReference>
<dbReference type="SUPFAM" id="SSF58014">
    <property type="entry name" value="Coiled-coil domain of nucleotide exchange factor GrpE"/>
    <property type="match status" value="1"/>
</dbReference>
<keyword evidence="5" id="KW-0346">Stress response</keyword>
<dbReference type="PANTHER" id="PTHR21237">
    <property type="entry name" value="GRPE PROTEIN"/>
    <property type="match status" value="1"/>
</dbReference>
<proteinExistence type="inferred from homology"/>
<dbReference type="PRINTS" id="PR00773">
    <property type="entry name" value="GRPEPROTEIN"/>
</dbReference>
<dbReference type="Proteomes" id="UP001055712">
    <property type="component" value="Unassembled WGS sequence"/>
</dbReference>
<dbReference type="Pfam" id="PF01025">
    <property type="entry name" value="GrpE"/>
    <property type="match status" value="1"/>
</dbReference>
<evidence type="ECO:0000256" key="1">
    <source>
        <dbReference type="ARBA" id="ARBA00004496"/>
    </source>
</evidence>
<dbReference type="FunFam" id="2.30.22.10:FF:000001">
    <property type="entry name" value="Protein GrpE"/>
    <property type="match status" value="1"/>
</dbReference>
<dbReference type="GO" id="GO:0000774">
    <property type="term" value="F:adenyl-nucleotide exchange factor activity"/>
    <property type="evidence" value="ECO:0007669"/>
    <property type="project" value="InterPro"/>
</dbReference>
<comment type="subcellular location">
    <subcellularLocation>
        <location evidence="1">Cytoplasm</location>
    </subcellularLocation>
</comment>
<evidence type="ECO:0008006" key="12">
    <source>
        <dbReference type="Google" id="ProtNLM"/>
    </source>
</evidence>
<evidence type="ECO:0000256" key="8">
    <source>
        <dbReference type="SAM" id="Coils"/>
    </source>
</evidence>
<feature type="coiled-coil region" evidence="8">
    <location>
        <begin position="87"/>
        <end position="135"/>
    </location>
</feature>
<gene>
    <name evidence="10" type="ORF">D9Q98_001737</name>
</gene>
<feature type="region of interest" description="Disordered" evidence="9">
    <location>
        <begin position="257"/>
        <end position="285"/>
    </location>
</feature>
<keyword evidence="6" id="KW-0143">Chaperone</keyword>
<comment type="caution">
    <text evidence="10">The sequence shown here is derived from an EMBL/GenBank/DDBJ whole genome shotgun (WGS) entry which is preliminary data.</text>
</comment>
<protein>
    <recommendedName>
        <fullName evidence="12">GrpE protein homolog</fullName>
    </recommendedName>
</protein>
<dbReference type="OrthoDB" id="201635at2759"/>
<dbReference type="Gene3D" id="3.90.20.20">
    <property type="match status" value="1"/>
</dbReference>
<evidence type="ECO:0000313" key="10">
    <source>
        <dbReference type="EMBL" id="KAI3435680.1"/>
    </source>
</evidence>
<sequence>MLQKAISACPAAHVASRRTAAASARPMAAKRALKSLRVQAQQEGNVGTVDGATAAEGLVPMADSLLERAKQVVDSQFVDEAFVETFVPELEAELAALQTRAADAEAEAGKLEEALQDTKDKFVRLQADFENFRKRTAAEKESLRASVRGDTVAALLPLVDNFELAKKQLKLETPGEERVDAAYQGLYKQMVELFRGLGLEATPGVGSPFDPNLHDGIMREASSEVPDGTILEEFRKGFTLGDKLLRAAMVKVSFDEGAPAAPPAADGGAAEQAAAESDAASSESA</sequence>
<dbReference type="InterPro" id="IPR009012">
    <property type="entry name" value="GrpE_head"/>
</dbReference>
<dbReference type="NCBIfam" id="NF010741">
    <property type="entry name" value="PRK14143.1"/>
    <property type="match status" value="1"/>
</dbReference>
<comment type="similarity">
    <text evidence="2 7">Belongs to the GrpE family.</text>
</comment>
<comment type="subunit">
    <text evidence="3">Homodimer.</text>
</comment>
<dbReference type="Gene3D" id="2.30.22.10">
    <property type="entry name" value="Head domain of nucleotide exchange factor GrpE"/>
    <property type="match status" value="1"/>
</dbReference>
<keyword evidence="4" id="KW-0963">Cytoplasm</keyword>
<dbReference type="GO" id="GO:0006457">
    <property type="term" value="P:protein folding"/>
    <property type="evidence" value="ECO:0007669"/>
    <property type="project" value="InterPro"/>
</dbReference>
<dbReference type="InterPro" id="IPR013805">
    <property type="entry name" value="GrpE_CC"/>
</dbReference>
<name>A0A9D4TVI4_CHLVU</name>
<dbReference type="InterPro" id="IPR000740">
    <property type="entry name" value="GrpE"/>
</dbReference>
<evidence type="ECO:0000256" key="5">
    <source>
        <dbReference type="ARBA" id="ARBA00023016"/>
    </source>
</evidence>